<dbReference type="Gene3D" id="3.40.50.200">
    <property type="entry name" value="Peptidase S8/S53 domain"/>
    <property type="match status" value="1"/>
</dbReference>
<dbReference type="PROSITE" id="PS51318">
    <property type="entry name" value="TAT"/>
    <property type="match status" value="1"/>
</dbReference>
<feature type="chain" id="PRO_5037861757" evidence="8">
    <location>
        <begin position="39"/>
        <end position="894"/>
    </location>
</feature>
<feature type="region of interest" description="Disordered" evidence="7">
    <location>
        <begin position="147"/>
        <end position="199"/>
    </location>
</feature>
<comment type="similarity">
    <text evidence="1 5 6">Belongs to the peptidase S8 family.</text>
</comment>
<name>A0A975IP71_9MICO</name>
<evidence type="ECO:0000259" key="9">
    <source>
        <dbReference type="Pfam" id="PF00082"/>
    </source>
</evidence>
<evidence type="ECO:0000256" key="4">
    <source>
        <dbReference type="ARBA" id="ARBA00022825"/>
    </source>
</evidence>
<keyword evidence="11" id="KW-1185">Reference proteome</keyword>
<evidence type="ECO:0000313" key="10">
    <source>
        <dbReference type="EMBL" id="QTX05347.1"/>
    </source>
</evidence>
<feature type="active site" description="Charge relay system" evidence="5">
    <location>
        <position position="221"/>
    </location>
</feature>
<dbReference type="SUPFAM" id="SSF52743">
    <property type="entry name" value="Subtilisin-like"/>
    <property type="match status" value="1"/>
</dbReference>
<dbReference type="InterPro" id="IPR000209">
    <property type="entry name" value="Peptidase_S8/S53_dom"/>
</dbReference>
<dbReference type="PRINTS" id="PR00723">
    <property type="entry name" value="SUBTILISIN"/>
</dbReference>
<dbReference type="PROSITE" id="PS00136">
    <property type="entry name" value="SUBTILASE_ASP"/>
    <property type="match status" value="1"/>
</dbReference>
<evidence type="ECO:0000256" key="7">
    <source>
        <dbReference type="SAM" id="MobiDB-lite"/>
    </source>
</evidence>
<dbReference type="Pfam" id="PF00082">
    <property type="entry name" value="Peptidase_S8"/>
    <property type="match status" value="1"/>
</dbReference>
<evidence type="ECO:0000313" key="11">
    <source>
        <dbReference type="Proteomes" id="UP000671914"/>
    </source>
</evidence>
<organism evidence="10 11">
    <name type="scientific">Agromyces archimandritae</name>
    <dbReference type="NCBI Taxonomy" id="2781962"/>
    <lineage>
        <taxon>Bacteria</taxon>
        <taxon>Bacillati</taxon>
        <taxon>Actinomycetota</taxon>
        <taxon>Actinomycetes</taxon>
        <taxon>Micrococcales</taxon>
        <taxon>Microbacteriaceae</taxon>
        <taxon>Agromyces</taxon>
    </lineage>
</organism>
<protein>
    <submittedName>
        <fullName evidence="10">S8 family serine peptidase</fullName>
    </submittedName>
</protein>
<feature type="domain" description="Peptidase S8/S53" evidence="9">
    <location>
        <begin position="212"/>
        <end position="621"/>
    </location>
</feature>
<dbReference type="InterPro" id="IPR022398">
    <property type="entry name" value="Peptidase_S8_His-AS"/>
</dbReference>
<keyword evidence="4 5" id="KW-0720">Serine protease</keyword>
<reference evidence="10" key="1">
    <citation type="submission" date="2021-03" db="EMBL/GenBank/DDBJ databases">
        <title>Agromyces archimandritus sp. nov., isolated from the cockroach Archimandrita tessellata.</title>
        <authorList>
            <person name="Guzman J."/>
            <person name="Ortuzar M."/>
            <person name="Poehlein A."/>
            <person name="Daniel R."/>
            <person name="Trujillo M."/>
            <person name="Vilcinskas A."/>
        </authorList>
    </citation>
    <scope>NUCLEOTIDE SEQUENCE</scope>
    <source>
        <strain evidence="10">G127AT</strain>
    </source>
</reference>
<dbReference type="InterPro" id="IPR050131">
    <property type="entry name" value="Peptidase_S8_subtilisin-like"/>
</dbReference>
<feature type="active site" description="Charge relay system" evidence="5">
    <location>
        <position position="582"/>
    </location>
</feature>
<dbReference type="InterPro" id="IPR023828">
    <property type="entry name" value="Peptidase_S8_Ser-AS"/>
</dbReference>
<dbReference type="InterPro" id="IPR023827">
    <property type="entry name" value="Peptidase_S8_Asp-AS"/>
</dbReference>
<dbReference type="AlphaFoldDB" id="A0A975IP71"/>
<feature type="active site" description="Charge relay system" evidence="5">
    <location>
        <position position="387"/>
    </location>
</feature>
<dbReference type="EMBL" id="CP071696">
    <property type="protein sequence ID" value="QTX05347.1"/>
    <property type="molecule type" value="Genomic_DNA"/>
</dbReference>
<dbReference type="PROSITE" id="PS51892">
    <property type="entry name" value="SUBTILASE"/>
    <property type="match status" value="1"/>
</dbReference>
<proteinExistence type="inferred from homology"/>
<dbReference type="GO" id="GO:0006508">
    <property type="term" value="P:proteolysis"/>
    <property type="evidence" value="ECO:0007669"/>
    <property type="project" value="UniProtKB-KW"/>
</dbReference>
<accession>A0A975IP71</accession>
<dbReference type="RefSeq" id="WP_210900004.1">
    <property type="nucleotide sequence ID" value="NZ_CP071696.1"/>
</dbReference>
<evidence type="ECO:0000256" key="6">
    <source>
        <dbReference type="RuleBase" id="RU003355"/>
    </source>
</evidence>
<sequence>MHRSTTSARRTMRRGAAMLGAAAVTAAGLGFASLPAAAAEPGDKLGDHDRALIEQYIAQYGAQARSRSAAPETAVPDYVTLMLATEPGTAEAVAASIGELGATATRVEPDFGYVKANVPFGLVDAVVAIDDVLLADADELLLYEDTRPDGDQTATLGGGNGAGKGKGKGNGHGGKQDPAAGPSERTRDDNAYMPTNETGSVSFKQRNRTADGRGIVVGVMDSGVDPTHPALQTTTTGEPKLIDSVTGTSPLNFIDLLFDDTWHLQSTYASVTGPEFTDPVTGNQWTGPAESGLRATNEAQIIPGLGNVRVGVLSRDSDGTVWVDTDFDHDFTDETPLRPYAEDGSVGVFGVDDPATEISEAVPFTVQTMDMTATIRAVNLNVITVAHGTHVAGIIAGNSLFGGDMDGQAPGAQIVSMRACHQLGCSSAALNDGMIDLATDYGVDVVNMSIGGSPALNAGTSAQELIYNRVIAETGVQLIISAGNSGSGTNTHGAPSGAASVISVGASVSKDTYLADYGAEVKKRMDVFPFSSRGPLEDGGFKPEIVAPGAAISSTPAWIASSWVADAGYELPAGYSMMNGTSMAAPQATGAAALLLSAAEQRGIDLDPVTLRTAFMSTADRIDDVPVIAQGRGLIDVPAAWKLIEKGDAGVDVITASAPVCTVLSDRLATPNTGRGLFNGCAPDAGGQAAGESRDYTVTLTRTTGSERPVKVHLDVVGDDGTFRAPKHVDLPLGVPVEVKVTAKPRSAGVHSAELRIDAKNTKALEGSVMLSVTAADVLAAGGTWQASGSVDRNGVAVYTVAVPEGASALTVTMPELAADSQVRWWAFDPEGLSAEVPVQGTISCYQHYYDGYDCDPYTRTYEAPEAGVWEFVVEARRTTGTLRNAYELSATLQ</sequence>
<feature type="compositionally biased region" description="Gly residues" evidence="7">
    <location>
        <begin position="156"/>
        <end position="173"/>
    </location>
</feature>
<evidence type="ECO:0000256" key="8">
    <source>
        <dbReference type="SAM" id="SignalP"/>
    </source>
</evidence>
<feature type="signal peptide" evidence="8">
    <location>
        <begin position="1"/>
        <end position="38"/>
    </location>
</feature>
<dbReference type="InterPro" id="IPR015500">
    <property type="entry name" value="Peptidase_S8_subtilisin-rel"/>
</dbReference>
<keyword evidence="2 5" id="KW-0645">Protease</keyword>
<dbReference type="GO" id="GO:0004252">
    <property type="term" value="F:serine-type endopeptidase activity"/>
    <property type="evidence" value="ECO:0007669"/>
    <property type="project" value="UniProtKB-UniRule"/>
</dbReference>
<dbReference type="PANTHER" id="PTHR43806:SF11">
    <property type="entry name" value="CEREVISIN-RELATED"/>
    <property type="match status" value="1"/>
</dbReference>
<evidence type="ECO:0000256" key="1">
    <source>
        <dbReference type="ARBA" id="ARBA00011073"/>
    </source>
</evidence>
<dbReference type="InterPro" id="IPR036852">
    <property type="entry name" value="Peptidase_S8/S53_dom_sf"/>
</dbReference>
<evidence type="ECO:0000256" key="3">
    <source>
        <dbReference type="ARBA" id="ARBA00022801"/>
    </source>
</evidence>
<dbReference type="PROSITE" id="PS00138">
    <property type="entry name" value="SUBTILASE_SER"/>
    <property type="match status" value="1"/>
</dbReference>
<evidence type="ECO:0000256" key="2">
    <source>
        <dbReference type="ARBA" id="ARBA00022670"/>
    </source>
</evidence>
<dbReference type="PROSITE" id="PS00137">
    <property type="entry name" value="SUBTILASE_HIS"/>
    <property type="match status" value="1"/>
</dbReference>
<dbReference type="KEGG" id="aarc:G127AT_03725"/>
<gene>
    <name evidence="10" type="ORF">G127AT_03725</name>
</gene>
<dbReference type="InterPro" id="IPR006311">
    <property type="entry name" value="TAT_signal"/>
</dbReference>
<keyword evidence="8" id="KW-0732">Signal</keyword>
<keyword evidence="3 5" id="KW-0378">Hydrolase</keyword>
<evidence type="ECO:0000256" key="5">
    <source>
        <dbReference type="PROSITE-ProRule" id="PRU01240"/>
    </source>
</evidence>
<dbReference type="PANTHER" id="PTHR43806">
    <property type="entry name" value="PEPTIDASE S8"/>
    <property type="match status" value="1"/>
</dbReference>
<dbReference type="Proteomes" id="UP000671914">
    <property type="component" value="Chromosome"/>
</dbReference>